<comment type="caution">
    <text evidence="2">The sequence shown here is derived from an EMBL/GenBank/DDBJ whole genome shotgun (WGS) entry which is preliminary data.</text>
</comment>
<protein>
    <submittedName>
        <fullName evidence="2">NYN domain-containing protein</fullName>
    </submittedName>
</protein>
<name>A0A7C7D3F3_9FIRM</name>
<proteinExistence type="predicted"/>
<feature type="domain" description="NYN" evidence="1">
    <location>
        <begin position="5"/>
        <end position="149"/>
    </location>
</feature>
<organism evidence="2 3">
    <name type="scientific">Desulfitobacterium dehalogenans</name>
    <dbReference type="NCBI Taxonomy" id="36854"/>
    <lineage>
        <taxon>Bacteria</taxon>
        <taxon>Bacillati</taxon>
        <taxon>Bacillota</taxon>
        <taxon>Clostridia</taxon>
        <taxon>Eubacteriales</taxon>
        <taxon>Desulfitobacteriaceae</taxon>
        <taxon>Desulfitobacterium</taxon>
    </lineage>
</organism>
<evidence type="ECO:0000313" key="2">
    <source>
        <dbReference type="EMBL" id="HHY25275.1"/>
    </source>
</evidence>
<dbReference type="InterPro" id="IPR021139">
    <property type="entry name" value="NYN"/>
</dbReference>
<dbReference type="GO" id="GO:0004540">
    <property type="term" value="F:RNA nuclease activity"/>
    <property type="evidence" value="ECO:0007669"/>
    <property type="project" value="InterPro"/>
</dbReference>
<dbReference type="PANTHER" id="PTHR35811">
    <property type="entry name" value="SLR1870 PROTEIN"/>
    <property type="match status" value="1"/>
</dbReference>
<dbReference type="EMBL" id="DUTF01000017">
    <property type="protein sequence ID" value="HHY25275.1"/>
    <property type="molecule type" value="Genomic_DNA"/>
</dbReference>
<dbReference type="Proteomes" id="UP000553059">
    <property type="component" value="Unassembled WGS sequence"/>
</dbReference>
<dbReference type="AlphaFoldDB" id="A0A7C7D3F3"/>
<dbReference type="Pfam" id="PF01936">
    <property type="entry name" value="NYN"/>
    <property type="match status" value="1"/>
</dbReference>
<dbReference type="PANTHER" id="PTHR35811:SF1">
    <property type="entry name" value="HTH OST-TYPE DOMAIN-CONTAINING PROTEIN"/>
    <property type="match status" value="1"/>
</dbReference>
<evidence type="ECO:0000313" key="3">
    <source>
        <dbReference type="Proteomes" id="UP000553059"/>
    </source>
</evidence>
<evidence type="ECO:0000259" key="1">
    <source>
        <dbReference type="Pfam" id="PF01936"/>
    </source>
</evidence>
<reference evidence="2 3" key="1">
    <citation type="journal article" date="2020" name="Biotechnol. Biofuels">
        <title>New insights from the biogas microbiome by comprehensive genome-resolved metagenomics of nearly 1600 species originating from multiple anaerobic digesters.</title>
        <authorList>
            <person name="Campanaro S."/>
            <person name="Treu L."/>
            <person name="Rodriguez-R L.M."/>
            <person name="Kovalovszki A."/>
            <person name="Ziels R.M."/>
            <person name="Maus I."/>
            <person name="Zhu X."/>
            <person name="Kougias P.G."/>
            <person name="Basile A."/>
            <person name="Luo G."/>
            <person name="Schluter A."/>
            <person name="Konstantinidis K.T."/>
            <person name="Angelidaki I."/>
        </authorList>
    </citation>
    <scope>NUCLEOTIDE SEQUENCE [LARGE SCALE GENOMIC DNA]</scope>
    <source>
        <strain evidence="2">AS05jafATM_4</strain>
    </source>
</reference>
<accession>A0A7C7D3F3</accession>
<dbReference type="Gene3D" id="3.40.50.1010">
    <property type="entry name" value="5'-nuclease"/>
    <property type="match status" value="1"/>
</dbReference>
<sequence length="274" mass="31429">MKTIAFVDYENIWTGLFEQGYELTPEILMESIQLYAKRNHYVLSAIYLYANFDREEFWRTQTSFEKTHVYTRHVYGKNNFASTGLRRNAADVELILEAQEILLTRTTTFDVFLLLTGDGDFLPLVRKIRAWGKEVKVIGVDGSIHHELQPFSDSEDFFSELLTQERPREYKAEKDLEQGVLILAQLQSSMAYVASTKARTALSEHLGATTSQVKDLIRHALKEGILLEQEYADSGLKIGKTKIYLLNLDHSMVQAVLGSTIEEIHKRYEKLGVL</sequence>
<gene>
    <name evidence="2" type="ORF">GX523_00730</name>
</gene>